<proteinExistence type="predicted"/>
<dbReference type="Pfam" id="PF18983">
    <property type="entry name" value="DUF5717"/>
    <property type="match status" value="1"/>
</dbReference>
<accession>A0A8I0APW2</accession>
<name>A0A8I0APW2_9FIRM</name>
<dbReference type="InterPro" id="IPR043775">
    <property type="entry name" value="DUF5717_N"/>
</dbReference>
<dbReference type="Proteomes" id="UP000615234">
    <property type="component" value="Unassembled WGS sequence"/>
</dbReference>
<dbReference type="AlphaFoldDB" id="A0A8I0APW2"/>
<comment type="caution">
    <text evidence="3">The sequence shown here is derived from an EMBL/GenBank/DDBJ whole genome shotgun (WGS) entry which is preliminary data.</text>
</comment>
<dbReference type="InterPro" id="IPR043774">
    <property type="entry name" value="DUF5717_C"/>
</dbReference>
<reference evidence="3 4" key="1">
    <citation type="submission" date="2020-08" db="EMBL/GenBank/DDBJ databases">
        <title>Genome public.</title>
        <authorList>
            <person name="Liu C."/>
            <person name="Sun Q."/>
        </authorList>
    </citation>
    <scope>NUCLEOTIDE SEQUENCE [LARGE SCALE GENOMIC DNA]</scope>
    <source>
        <strain evidence="3 4">NSJ-10</strain>
    </source>
</reference>
<evidence type="ECO:0000313" key="3">
    <source>
        <dbReference type="EMBL" id="MBC5663022.1"/>
    </source>
</evidence>
<protein>
    <recommendedName>
        <fullName evidence="5">DUF5717 domain-containing protein</fullName>
    </recommendedName>
</protein>
<keyword evidence="4" id="KW-1185">Reference proteome</keyword>
<evidence type="ECO:0000259" key="1">
    <source>
        <dbReference type="Pfam" id="PF18983"/>
    </source>
</evidence>
<dbReference type="EMBL" id="JACOOX010000004">
    <property type="protein sequence ID" value="MBC5663022.1"/>
    <property type="molecule type" value="Genomic_DNA"/>
</dbReference>
<evidence type="ECO:0000313" key="4">
    <source>
        <dbReference type="Proteomes" id="UP000615234"/>
    </source>
</evidence>
<gene>
    <name evidence="3" type="ORF">H8S09_08970</name>
</gene>
<feature type="domain" description="DUF5717" evidence="1">
    <location>
        <begin position="879"/>
        <end position="1182"/>
    </location>
</feature>
<organism evidence="3 4">
    <name type="scientific">Coprococcus hominis</name>
    <name type="common">ex Liu et al. 2022</name>
    <dbReference type="NCBI Taxonomy" id="2763039"/>
    <lineage>
        <taxon>Bacteria</taxon>
        <taxon>Bacillati</taxon>
        <taxon>Bacillota</taxon>
        <taxon>Clostridia</taxon>
        <taxon>Lachnospirales</taxon>
        <taxon>Lachnospiraceae</taxon>
        <taxon>Coprococcus</taxon>
    </lineage>
</organism>
<evidence type="ECO:0000259" key="2">
    <source>
        <dbReference type="Pfam" id="PF18984"/>
    </source>
</evidence>
<evidence type="ECO:0008006" key="5">
    <source>
        <dbReference type="Google" id="ProtNLM"/>
    </source>
</evidence>
<sequence length="1188" mass="138680">MKGIVEQYARGEFNVERPDIDISIAKLELAVEAGSIFQGTFKVVSKNDVPIKLMVYDSRYLFDFKSHTFVGRRNTVAFSFDARGIEEGKSFKGHINIITDGGEYKIPYSVEVVPPYVLVEDKRIEDLFQFATFAEEHWDVAVQIFDSPEFVRTFLGDDAIIKGVYESLKKSLSINQAMEEFLVYTHKKRVLTLTAKQRELLIEMPDELVRATISVNKNTWGYTHTYITSDSDFLIPEATRITGQDFTGNNYELNFLIDPTKIPEGVSAGYIHFNNTLQNISVKVSIKKPEVQRTEPKNRHVNFMIKKGHEALAKAYIDFRTDKMSLADYTKRSTEALETLVKYRPEDNIYRLGLLHMKLLEGKTEYVKQEFVRIDADADLNEAGSMEKCYYSYLKSLLTKDKDMIDSTARLVRGRLEQEKDKLFYFWLLLFVDYSYTEDKWNLYEDIRKLYNEGVNSPVIYFEICDMFNKQPLMMKRIAPLEISAIRWGMRHEFVSEDVIMEFVKTAARMKLFDIHAFKMLENIYAAKHDRMTLDTICEILLRFKKCDKEYHVYYQDAANAGIKYVGLYEGFLKSMDKKTYQPIPESILRYFNYKNTLDDEELAYLYANVIMNKAQNMNVFHEYIPAIENFMEKKIIDGEVSDDLTVIYEEFLEPESVKPEFASKLINIIFKQKLTCRNKNIVSVVVTHEELEKSEQVDVIDGEAYVEIVSESAIITLLDSRGCRYINTVPYRLEPVVGEENYLDICKEYNSKDYRLLLFEYNDIDSFSYKDASEINLARDISNCPNISYLIRQRALRHMVEYYHENYDADILYKYLSRIDLDYVEVEDASRIITYYISLRMYEQAFNGIHRFGYVDVDVDELIRIAEFGISDKRYDDDRTLLSICVYLYRRGYATQKVLAFLINNYNGSLEEMAELFKAVNTNYRDIDMLAENILAQMMFADAYTEAIFDIFALYYAGRSRGMVVKAFLRFCAYQYIIKDLKIPADIMECLYKEVAKKNITDEISEMALLSYFAGCGGRFSAEQKEWIRNTVRHFIDSSKILPFFKEFASFVTLPDDMKFKTYLIFKGESGRQIWVSYSFGQESNSMAHYKSERMNEIIPGIYIKEFVVFHGETLLYSIDGAESGNSSIVESDILKNTTCHKKNSNRFELINSMLISQETRNDQELIQAMDTYLNNTHFFEENLILL</sequence>
<dbReference type="RefSeq" id="WP_186847720.1">
    <property type="nucleotide sequence ID" value="NZ_JACOOX010000004.1"/>
</dbReference>
<dbReference type="Pfam" id="PF18984">
    <property type="entry name" value="DUF5717_N"/>
    <property type="match status" value="1"/>
</dbReference>
<feature type="domain" description="DUF5717" evidence="2">
    <location>
        <begin position="1"/>
        <end position="876"/>
    </location>
</feature>